<proteinExistence type="predicted"/>
<dbReference type="SUPFAM" id="SSF50129">
    <property type="entry name" value="GroES-like"/>
    <property type="match status" value="1"/>
</dbReference>
<keyword evidence="5" id="KW-0007">Acetylation</keyword>
<dbReference type="OrthoDB" id="48317at2759"/>
<dbReference type="InterPro" id="IPR011032">
    <property type="entry name" value="GroES-like_sf"/>
</dbReference>
<dbReference type="InterPro" id="IPR020843">
    <property type="entry name" value="ER"/>
</dbReference>
<dbReference type="VEuPathDB" id="FungiDB:TRICI_003015"/>
<evidence type="ECO:0000256" key="2">
    <source>
        <dbReference type="ARBA" id="ARBA00011881"/>
    </source>
</evidence>
<comment type="subcellular location">
    <subcellularLocation>
        <location evidence="1">Cytoplasm</location>
    </subcellularLocation>
</comment>
<dbReference type="GO" id="GO:0008270">
    <property type="term" value="F:zinc ion binding"/>
    <property type="evidence" value="ECO:0007669"/>
    <property type="project" value="InterPro"/>
</dbReference>
<evidence type="ECO:0000259" key="6">
    <source>
        <dbReference type="SMART" id="SM00829"/>
    </source>
</evidence>
<dbReference type="InterPro" id="IPR013149">
    <property type="entry name" value="ADH-like_C"/>
</dbReference>
<evidence type="ECO:0000256" key="3">
    <source>
        <dbReference type="ARBA" id="ARBA00022857"/>
    </source>
</evidence>
<feature type="domain" description="Enoyl reductase (ER)" evidence="6">
    <location>
        <begin position="12"/>
        <end position="335"/>
    </location>
</feature>
<dbReference type="SMART" id="SM00829">
    <property type="entry name" value="PKS_ER"/>
    <property type="match status" value="1"/>
</dbReference>
<reference evidence="7" key="1">
    <citation type="journal article" date="2019" name="G3 (Bethesda)">
        <title>Genome Assemblies of Two Rare Opportunistic Yeast Pathogens: Diutina rugosa (syn. Candida rugosa) and Trichomonascus ciferrii (syn. Candida ciferrii).</title>
        <authorList>
            <person name="Mixao V."/>
            <person name="Saus E."/>
            <person name="Hansen A.P."/>
            <person name="Lass-Florl C."/>
            <person name="Gabaldon T."/>
        </authorList>
    </citation>
    <scope>NUCLEOTIDE SEQUENCE</scope>
    <source>
        <strain evidence="7">CBS 4856</strain>
    </source>
</reference>
<comment type="caution">
    <text evidence="7">The sequence shown here is derived from an EMBL/GenBank/DDBJ whole genome shotgun (WGS) entry which is preliminary data.</text>
</comment>
<evidence type="ECO:0000256" key="5">
    <source>
        <dbReference type="ARBA" id="ARBA00022990"/>
    </source>
</evidence>
<sequence>MSSKAIGFSEGGDVHILKNVTIPLSDPSGYDVIVKNRATTIHSLEALVRGLGKDALLGSWPEEYRVQGYDGAGIIYKVGPEAERLFKPGDEVWYAGHVHRQGSNSEFTKIDGRLVAKRPQDWTWEEAASLAVEYVTARELLVEKMKVQAPRNSDTLLIINGAGGFGSAAIQLAKTIGFTTIIATASRPETIEWTKQMGATHVINHRQPLKPQIETLGITVNYVIVAYDAEKNIPIALDLIEPLGTIGCVLSASKLNTDPALKKSVNIVFEGMFAKAKYPHLGSPTQGEILKEAADSIQEGRIKPILKQTMHFNLDNLKKAHETAVKDTLVGKLAFFIDENSFEE</sequence>
<evidence type="ECO:0000256" key="4">
    <source>
        <dbReference type="ARBA" id="ARBA00022884"/>
    </source>
</evidence>
<dbReference type="InterPro" id="IPR051603">
    <property type="entry name" value="Zinc-ADH_QOR/CCCR"/>
</dbReference>
<keyword evidence="8" id="KW-1185">Reference proteome</keyword>
<keyword evidence="4" id="KW-0694">RNA-binding</keyword>
<name>A0A642V5B2_9ASCO</name>
<dbReference type="GO" id="GO:0005737">
    <property type="term" value="C:cytoplasm"/>
    <property type="evidence" value="ECO:0007669"/>
    <property type="project" value="UniProtKB-SubCell"/>
</dbReference>
<dbReference type="SUPFAM" id="SSF51735">
    <property type="entry name" value="NAD(P)-binding Rossmann-fold domains"/>
    <property type="match status" value="1"/>
</dbReference>
<evidence type="ECO:0000313" key="7">
    <source>
        <dbReference type="EMBL" id="KAA8914118.1"/>
    </source>
</evidence>
<dbReference type="PANTHER" id="PTHR44154:SF1">
    <property type="entry name" value="QUINONE OXIDOREDUCTASE"/>
    <property type="match status" value="1"/>
</dbReference>
<dbReference type="InterPro" id="IPR036291">
    <property type="entry name" value="NAD(P)-bd_dom_sf"/>
</dbReference>
<dbReference type="Pfam" id="PF00107">
    <property type="entry name" value="ADH_zinc_N"/>
    <property type="match status" value="1"/>
</dbReference>
<dbReference type="PANTHER" id="PTHR44154">
    <property type="entry name" value="QUINONE OXIDOREDUCTASE"/>
    <property type="match status" value="1"/>
</dbReference>
<comment type="subunit">
    <text evidence="2">Homotetramer.</text>
</comment>
<protein>
    <recommendedName>
        <fullName evidence="6">Enoyl reductase (ER) domain-containing protein</fullName>
    </recommendedName>
</protein>
<dbReference type="InterPro" id="IPR002364">
    <property type="entry name" value="Quin_OxRdtase/zeta-crystal_CS"/>
</dbReference>
<dbReference type="Gene3D" id="3.40.50.720">
    <property type="entry name" value="NAD(P)-binding Rossmann-like Domain"/>
    <property type="match status" value="1"/>
</dbReference>
<dbReference type="GO" id="GO:0003723">
    <property type="term" value="F:RNA binding"/>
    <property type="evidence" value="ECO:0007669"/>
    <property type="project" value="UniProtKB-KW"/>
</dbReference>
<dbReference type="GO" id="GO:0016491">
    <property type="term" value="F:oxidoreductase activity"/>
    <property type="evidence" value="ECO:0007669"/>
    <property type="project" value="InterPro"/>
</dbReference>
<gene>
    <name evidence="7" type="ORF">TRICI_003015</name>
</gene>
<evidence type="ECO:0000313" key="8">
    <source>
        <dbReference type="Proteomes" id="UP000761534"/>
    </source>
</evidence>
<accession>A0A642V5B2</accession>
<evidence type="ECO:0000256" key="1">
    <source>
        <dbReference type="ARBA" id="ARBA00004496"/>
    </source>
</evidence>
<keyword evidence="3" id="KW-0521">NADP</keyword>
<organism evidence="7 8">
    <name type="scientific">Trichomonascus ciferrii</name>
    <dbReference type="NCBI Taxonomy" id="44093"/>
    <lineage>
        <taxon>Eukaryota</taxon>
        <taxon>Fungi</taxon>
        <taxon>Dikarya</taxon>
        <taxon>Ascomycota</taxon>
        <taxon>Saccharomycotina</taxon>
        <taxon>Dipodascomycetes</taxon>
        <taxon>Dipodascales</taxon>
        <taxon>Trichomonascaceae</taxon>
        <taxon>Trichomonascus</taxon>
        <taxon>Trichomonascus ciferrii complex</taxon>
    </lineage>
</organism>
<dbReference type="PROSITE" id="PS01162">
    <property type="entry name" value="QOR_ZETA_CRYSTAL"/>
    <property type="match status" value="1"/>
</dbReference>
<dbReference type="EMBL" id="SWFS01000209">
    <property type="protein sequence ID" value="KAA8914118.1"/>
    <property type="molecule type" value="Genomic_DNA"/>
</dbReference>
<dbReference type="AlphaFoldDB" id="A0A642V5B2"/>
<dbReference type="Gene3D" id="3.90.180.10">
    <property type="entry name" value="Medium-chain alcohol dehydrogenases, catalytic domain"/>
    <property type="match status" value="1"/>
</dbReference>
<dbReference type="Proteomes" id="UP000761534">
    <property type="component" value="Unassembled WGS sequence"/>
</dbReference>